<feature type="compositionally biased region" description="Polar residues" evidence="1">
    <location>
        <begin position="1"/>
        <end position="21"/>
    </location>
</feature>
<organism evidence="2 3">
    <name type="scientific">Penicillium brevicompactum</name>
    <dbReference type="NCBI Taxonomy" id="5074"/>
    <lineage>
        <taxon>Eukaryota</taxon>
        <taxon>Fungi</taxon>
        <taxon>Dikarya</taxon>
        <taxon>Ascomycota</taxon>
        <taxon>Pezizomycotina</taxon>
        <taxon>Eurotiomycetes</taxon>
        <taxon>Eurotiomycetidae</taxon>
        <taxon>Eurotiales</taxon>
        <taxon>Aspergillaceae</taxon>
        <taxon>Penicillium</taxon>
    </lineage>
</organism>
<dbReference type="AlphaFoldDB" id="A0A9W9QBB7"/>
<proteinExistence type="predicted"/>
<dbReference type="GO" id="GO:0005778">
    <property type="term" value="C:peroxisomal membrane"/>
    <property type="evidence" value="ECO:0007669"/>
    <property type="project" value="TreeGrafter"/>
</dbReference>
<evidence type="ECO:0000313" key="2">
    <source>
        <dbReference type="EMBL" id="KAJ5328913.1"/>
    </source>
</evidence>
<comment type="caution">
    <text evidence="2">The sequence shown here is derived from an EMBL/GenBank/DDBJ whole genome shotgun (WGS) entry which is preliminary data.</text>
</comment>
<accession>A0A9W9QBB7</accession>
<dbReference type="Proteomes" id="UP001147695">
    <property type="component" value="Unassembled WGS sequence"/>
</dbReference>
<reference evidence="2" key="1">
    <citation type="submission" date="2022-12" db="EMBL/GenBank/DDBJ databases">
        <authorList>
            <person name="Petersen C."/>
        </authorList>
    </citation>
    <scope>NUCLEOTIDE SEQUENCE</scope>
    <source>
        <strain evidence="2">IBT 35673</strain>
    </source>
</reference>
<sequence>MDTLLVSPSSPRPNTTLTTAVPTRRPSPQARTRALTVTSERRPQWNRLRIESPFSACAGLTNTSSNYRMIFLFRSGTIREKTKLVFKATRQHARNLSTFAIIYKASMILLRNIPGGTGKEGRYDTFFAGLLGGYAVFGRQPGSISQQIVIYVFARVMLALAKIAIQPNMHPLSSLITPETRTKMTDNAYPVFASMTWAMVMYIWRWHPETLASSLRSSMVYIYGDSDHWDSLRTLLLHNK</sequence>
<dbReference type="PANTHER" id="PTHR15460">
    <property type="entry name" value="PEROXISOMAL MEMBRANE PROTEIN 4"/>
    <property type="match status" value="1"/>
</dbReference>
<dbReference type="Pfam" id="PF02466">
    <property type="entry name" value="Tim17"/>
    <property type="match status" value="1"/>
</dbReference>
<dbReference type="InterPro" id="IPR019531">
    <property type="entry name" value="Pmp4"/>
</dbReference>
<evidence type="ECO:0000313" key="3">
    <source>
        <dbReference type="Proteomes" id="UP001147695"/>
    </source>
</evidence>
<dbReference type="PANTHER" id="PTHR15460:SF3">
    <property type="entry name" value="PEROXISOMAL MEMBRANE PROTEIN 4"/>
    <property type="match status" value="1"/>
</dbReference>
<evidence type="ECO:0000256" key="1">
    <source>
        <dbReference type="SAM" id="MobiDB-lite"/>
    </source>
</evidence>
<protein>
    <submittedName>
        <fullName evidence="2">Mitochondrial inner membrane translocase subunit Tim17/Tim22/Tim23/peroxisomal protein PMP24</fullName>
    </submittedName>
</protein>
<feature type="region of interest" description="Disordered" evidence="1">
    <location>
        <begin position="1"/>
        <end position="29"/>
    </location>
</feature>
<dbReference type="OrthoDB" id="39659at2759"/>
<dbReference type="EMBL" id="JAPZBQ010000005">
    <property type="protein sequence ID" value="KAJ5328913.1"/>
    <property type="molecule type" value="Genomic_DNA"/>
</dbReference>
<reference evidence="2" key="2">
    <citation type="journal article" date="2023" name="IMA Fungus">
        <title>Comparative genomic study of the Penicillium genus elucidates a diverse pangenome and 15 lateral gene transfer events.</title>
        <authorList>
            <person name="Petersen C."/>
            <person name="Sorensen T."/>
            <person name="Nielsen M.R."/>
            <person name="Sondergaard T.E."/>
            <person name="Sorensen J.L."/>
            <person name="Fitzpatrick D.A."/>
            <person name="Frisvad J.C."/>
            <person name="Nielsen K.L."/>
        </authorList>
    </citation>
    <scope>NUCLEOTIDE SEQUENCE</scope>
    <source>
        <strain evidence="2">IBT 35673</strain>
    </source>
</reference>
<name>A0A9W9QBB7_PENBR</name>
<gene>
    <name evidence="2" type="ORF">N7452_009303</name>
</gene>